<evidence type="ECO:0000259" key="2">
    <source>
        <dbReference type="Pfam" id="PF13400"/>
    </source>
</evidence>
<evidence type="ECO:0000256" key="1">
    <source>
        <dbReference type="SAM" id="Phobius"/>
    </source>
</evidence>
<comment type="caution">
    <text evidence="3">The sequence shown here is derived from an EMBL/GenBank/DDBJ whole genome shotgun (WGS) entry which is preliminary data.</text>
</comment>
<reference evidence="4" key="1">
    <citation type="journal article" date="2019" name="Int. J. Syst. Evol. Microbiol.">
        <title>The Global Catalogue of Microorganisms (GCM) 10K type strain sequencing project: providing services to taxonomists for standard genome sequencing and annotation.</title>
        <authorList>
            <consortium name="The Broad Institute Genomics Platform"/>
            <consortium name="The Broad Institute Genome Sequencing Center for Infectious Disease"/>
            <person name="Wu L."/>
            <person name="Ma J."/>
        </authorList>
    </citation>
    <scope>NUCLEOTIDE SEQUENCE [LARGE SCALE GENOMIC DNA]</scope>
    <source>
        <strain evidence="4">ZS-35-S2</strain>
    </source>
</reference>
<dbReference type="InterPro" id="IPR028087">
    <property type="entry name" value="Tad_N"/>
</dbReference>
<protein>
    <submittedName>
        <fullName evidence="3">Pilus assembly protein TadG-related protein</fullName>
    </submittedName>
</protein>
<feature type="domain" description="Putative Flp pilus-assembly TadG-like N-terminal" evidence="2">
    <location>
        <begin position="21"/>
        <end position="67"/>
    </location>
</feature>
<evidence type="ECO:0000313" key="3">
    <source>
        <dbReference type="EMBL" id="MFC6019985.1"/>
    </source>
</evidence>
<organism evidence="3 4">
    <name type="scientific">Plantactinospora solaniradicis</name>
    <dbReference type="NCBI Taxonomy" id="1723736"/>
    <lineage>
        <taxon>Bacteria</taxon>
        <taxon>Bacillati</taxon>
        <taxon>Actinomycetota</taxon>
        <taxon>Actinomycetes</taxon>
        <taxon>Micromonosporales</taxon>
        <taxon>Micromonosporaceae</taxon>
        <taxon>Plantactinospora</taxon>
    </lineage>
</organism>
<dbReference type="Proteomes" id="UP001596203">
    <property type="component" value="Unassembled WGS sequence"/>
</dbReference>
<evidence type="ECO:0000313" key="4">
    <source>
        <dbReference type="Proteomes" id="UP001596203"/>
    </source>
</evidence>
<dbReference type="EMBL" id="JBHSPR010000025">
    <property type="protein sequence ID" value="MFC6019985.1"/>
    <property type="molecule type" value="Genomic_DNA"/>
</dbReference>
<accession>A0ABW1KEV5</accession>
<dbReference type="Pfam" id="PF13400">
    <property type="entry name" value="Tad"/>
    <property type="match status" value="1"/>
</dbReference>
<feature type="transmembrane region" description="Helical" evidence="1">
    <location>
        <begin position="21"/>
        <end position="42"/>
    </location>
</feature>
<keyword evidence="4" id="KW-1185">Reference proteome</keyword>
<proteinExistence type="predicted"/>
<name>A0ABW1KEV5_9ACTN</name>
<sequence>MSRLRTRLRTRLRRVHRDDRGQITPWTIVGVVIVLVLAGLVLDLGLGMSDKVRLLDVAQGAARAGAREIDLATYRATGTVQLQPAQAAAAARTFAQQANVEGQVTASASATTVTVTITGIRQTQLLHIVGITGLAVSATATATPLTGVTAPS</sequence>
<keyword evidence="1" id="KW-0812">Transmembrane</keyword>
<keyword evidence="1" id="KW-1133">Transmembrane helix</keyword>
<keyword evidence="1" id="KW-0472">Membrane</keyword>
<dbReference type="RefSeq" id="WP_377426595.1">
    <property type="nucleotide sequence ID" value="NZ_JBHSPR010000025.1"/>
</dbReference>
<gene>
    <name evidence="3" type="ORF">ACFP2T_27790</name>
</gene>